<dbReference type="Proteomes" id="UP001500212">
    <property type="component" value="Unassembled WGS sequence"/>
</dbReference>
<accession>A0ABP8TVP8</accession>
<dbReference type="EMBL" id="BAABHJ010000040">
    <property type="protein sequence ID" value="GAA4617667.1"/>
    <property type="molecule type" value="Genomic_DNA"/>
</dbReference>
<comment type="caution">
    <text evidence="3">The sequence shown here is derived from an EMBL/GenBank/DDBJ whole genome shotgun (WGS) entry which is preliminary data.</text>
</comment>
<evidence type="ECO:0000313" key="4">
    <source>
        <dbReference type="Proteomes" id="UP001500212"/>
    </source>
</evidence>
<feature type="region of interest" description="Disordered" evidence="1">
    <location>
        <begin position="1"/>
        <end position="22"/>
    </location>
</feature>
<dbReference type="Pfam" id="PF04149">
    <property type="entry name" value="DUF397"/>
    <property type="match status" value="1"/>
</dbReference>
<proteinExistence type="predicted"/>
<evidence type="ECO:0000313" key="3">
    <source>
        <dbReference type="EMBL" id="GAA4617667.1"/>
    </source>
</evidence>
<gene>
    <name evidence="3" type="ORF">GCM10023195_78980</name>
</gene>
<evidence type="ECO:0000256" key="1">
    <source>
        <dbReference type="SAM" id="MobiDB-lite"/>
    </source>
</evidence>
<reference evidence="4" key="1">
    <citation type="journal article" date="2019" name="Int. J. Syst. Evol. Microbiol.">
        <title>The Global Catalogue of Microorganisms (GCM) 10K type strain sequencing project: providing services to taxonomists for standard genome sequencing and annotation.</title>
        <authorList>
            <consortium name="The Broad Institute Genomics Platform"/>
            <consortium name="The Broad Institute Genome Sequencing Center for Infectious Disease"/>
            <person name="Wu L."/>
            <person name="Ma J."/>
        </authorList>
    </citation>
    <scope>NUCLEOTIDE SEQUENCE [LARGE SCALE GENOMIC DNA]</scope>
    <source>
        <strain evidence="4">JCM 17938</strain>
    </source>
</reference>
<protein>
    <recommendedName>
        <fullName evidence="2">DUF397 domain-containing protein</fullName>
    </recommendedName>
</protein>
<dbReference type="InterPro" id="IPR007278">
    <property type="entry name" value="DUF397"/>
</dbReference>
<keyword evidence="4" id="KW-1185">Reference proteome</keyword>
<name>A0ABP8TVP8_9ACTN</name>
<feature type="domain" description="DUF397" evidence="2">
    <location>
        <begin position="12"/>
        <end position="31"/>
    </location>
</feature>
<sequence>MPLPPMDLSHLPWRKSTRSGGGQATCVEVAPIVMEQSSQTGECAEVAIADRWRSALAPGRALTA</sequence>
<organism evidence="3 4">
    <name type="scientific">Actinoallomurus liliacearum</name>
    <dbReference type="NCBI Taxonomy" id="1080073"/>
    <lineage>
        <taxon>Bacteria</taxon>
        <taxon>Bacillati</taxon>
        <taxon>Actinomycetota</taxon>
        <taxon>Actinomycetes</taxon>
        <taxon>Streptosporangiales</taxon>
        <taxon>Thermomonosporaceae</taxon>
        <taxon>Actinoallomurus</taxon>
    </lineage>
</organism>
<evidence type="ECO:0000259" key="2">
    <source>
        <dbReference type="Pfam" id="PF04149"/>
    </source>
</evidence>